<reference evidence="2 3" key="1">
    <citation type="journal article" date="2020" name="ISME J.">
        <title>Uncovering the hidden diversity of litter-decomposition mechanisms in mushroom-forming fungi.</title>
        <authorList>
            <person name="Floudas D."/>
            <person name="Bentzer J."/>
            <person name="Ahren D."/>
            <person name="Johansson T."/>
            <person name="Persson P."/>
            <person name="Tunlid A."/>
        </authorList>
    </citation>
    <scope>NUCLEOTIDE SEQUENCE [LARGE SCALE GENOMIC DNA]</scope>
    <source>
        <strain evidence="2 3">CBS 406.79</strain>
    </source>
</reference>
<dbReference type="Proteomes" id="UP000518752">
    <property type="component" value="Unassembled WGS sequence"/>
</dbReference>
<name>A0A8H5M1F5_9AGAR</name>
<organism evidence="2 3">
    <name type="scientific">Collybiopsis confluens</name>
    <dbReference type="NCBI Taxonomy" id="2823264"/>
    <lineage>
        <taxon>Eukaryota</taxon>
        <taxon>Fungi</taxon>
        <taxon>Dikarya</taxon>
        <taxon>Basidiomycota</taxon>
        <taxon>Agaricomycotina</taxon>
        <taxon>Agaricomycetes</taxon>
        <taxon>Agaricomycetidae</taxon>
        <taxon>Agaricales</taxon>
        <taxon>Marasmiineae</taxon>
        <taxon>Omphalotaceae</taxon>
        <taxon>Collybiopsis</taxon>
    </lineage>
</organism>
<proteinExistence type="predicted"/>
<protein>
    <submittedName>
        <fullName evidence="2">Uncharacterized protein</fullName>
    </submittedName>
</protein>
<gene>
    <name evidence="2" type="ORF">D9757_008786</name>
</gene>
<dbReference type="OrthoDB" id="10599914at2759"/>
<evidence type="ECO:0000313" key="2">
    <source>
        <dbReference type="EMBL" id="KAF5377109.1"/>
    </source>
</evidence>
<feature type="region of interest" description="Disordered" evidence="1">
    <location>
        <begin position="162"/>
        <end position="233"/>
    </location>
</feature>
<dbReference type="AlphaFoldDB" id="A0A8H5M1F5"/>
<evidence type="ECO:0000313" key="3">
    <source>
        <dbReference type="Proteomes" id="UP000518752"/>
    </source>
</evidence>
<accession>A0A8H5M1F5</accession>
<dbReference type="EMBL" id="JAACJN010000085">
    <property type="protein sequence ID" value="KAF5377109.1"/>
    <property type="molecule type" value="Genomic_DNA"/>
</dbReference>
<keyword evidence="3" id="KW-1185">Reference proteome</keyword>
<sequence length="298" mass="33546">MTLVECGIKVWIVRATKDRPILSSKETKRTYGDTVCVEAEVDCTVKGLTYFIYWQQTEDYPARRATCKVYTLSPTLAETQRGQPVTMIPGQQAVVHSTRQAEVHGKFFKLSSSIFSEERLKQSNGIAGYGQLRVDFENEAAKPASVLFTFVFKDARKKLNEPLLSKKPSSSPQAKHTRVGLNPRSQQSLEGVPEQNGCNASAGPAQQAENDLPRATRSQQKRARSLGAPLDDDLQQSLEEAQRGLKESDVSGPVQIMLKRARLGQYHALLAMQMHNEEETERVDQETKRIWDRFEKTF</sequence>
<comment type="caution">
    <text evidence="2">The sequence shown here is derived from an EMBL/GenBank/DDBJ whole genome shotgun (WGS) entry which is preliminary data.</text>
</comment>
<feature type="compositionally biased region" description="Low complexity" evidence="1">
    <location>
        <begin position="162"/>
        <end position="172"/>
    </location>
</feature>
<evidence type="ECO:0000256" key="1">
    <source>
        <dbReference type="SAM" id="MobiDB-lite"/>
    </source>
</evidence>